<dbReference type="AlphaFoldDB" id="A0A517LBU1"/>
<organism evidence="3 4">
    <name type="scientific">Venturia effusa</name>
    <dbReference type="NCBI Taxonomy" id="50376"/>
    <lineage>
        <taxon>Eukaryota</taxon>
        <taxon>Fungi</taxon>
        <taxon>Dikarya</taxon>
        <taxon>Ascomycota</taxon>
        <taxon>Pezizomycotina</taxon>
        <taxon>Dothideomycetes</taxon>
        <taxon>Pleosporomycetidae</taxon>
        <taxon>Venturiales</taxon>
        <taxon>Venturiaceae</taxon>
        <taxon>Venturia</taxon>
    </lineage>
</organism>
<evidence type="ECO:0000256" key="1">
    <source>
        <dbReference type="SAM" id="MobiDB-lite"/>
    </source>
</evidence>
<accession>A0A517LBU1</accession>
<dbReference type="EMBL" id="CP042193">
    <property type="protein sequence ID" value="QDS73103.1"/>
    <property type="molecule type" value="Genomic_DNA"/>
</dbReference>
<protein>
    <recommendedName>
        <fullName evidence="2">Glycosyl transferase family 25 domain-containing protein</fullName>
    </recommendedName>
</protein>
<dbReference type="OrthoDB" id="47375at2759"/>
<feature type="domain" description="Glycosyl transferase family 25" evidence="2">
    <location>
        <begin position="33"/>
        <end position="183"/>
    </location>
</feature>
<name>A0A517LBU1_9PEZI</name>
<reference evidence="3 4" key="1">
    <citation type="submission" date="2019-07" db="EMBL/GenBank/DDBJ databases">
        <title>Finished genome of Venturia effusa.</title>
        <authorList>
            <person name="Young C.A."/>
            <person name="Cox M.P."/>
            <person name="Ganley A.R.D."/>
            <person name="David W.J."/>
        </authorList>
    </citation>
    <scope>NUCLEOTIDE SEQUENCE [LARGE SCALE GENOMIC DNA]</scope>
    <source>
        <strain evidence="4">albino</strain>
    </source>
</reference>
<dbReference type="Proteomes" id="UP000316270">
    <property type="component" value="Chromosome 9"/>
</dbReference>
<evidence type="ECO:0000259" key="2">
    <source>
        <dbReference type="Pfam" id="PF01755"/>
    </source>
</evidence>
<proteinExistence type="predicted"/>
<feature type="region of interest" description="Disordered" evidence="1">
    <location>
        <begin position="211"/>
        <end position="235"/>
    </location>
</feature>
<evidence type="ECO:0000313" key="3">
    <source>
        <dbReference type="EMBL" id="QDS73103.1"/>
    </source>
</evidence>
<dbReference type="Pfam" id="PF01755">
    <property type="entry name" value="Glyco_transf_25"/>
    <property type="match status" value="1"/>
</dbReference>
<dbReference type="STRING" id="50376.A0A517LBU1"/>
<evidence type="ECO:0000313" key="4">
    <source>
        <dbReference type="Proteomes" id="UP000316270"/>
    </source>
</evidence>
<feature type="compositionally biased region" description="Polar residues" evidence="1">
    <location>
        <begin position="218"/>
        <end position="232"/>
    </location>
</feature>
<gene>
    <name evidence="3" type="ORF">FKW77_000707</name>
</gene>
<dbReference type="InterPro" id="IPR002654">
    <property type="entry name" value="Glyco_trans_25"/>
</dbReference>
<sequence>MTDIDLTMMPGSTAEDVHEKVIPPSWHSARDDPALGCWRSHANVWRKIISENIATALVLEDDADWDVNVKEQMFLQSQAILSHPNLVTNDSRVEDEKPYRDDWDIFFLGACQLRAYGNETSEAGPFIVVKDAYMAQRDKLRDSYLNALDHFGTLCTTGYAVSKKGAARLLYNIGWKDFAFPIDNELSWKIEKGIIRGITTSPPIFNMYKTHSSRDSDINNTTKNEQASNADGSTADIRNSARMAMNNYYAPDTPPEEYWAPRLNIEPVKVGDA</sequence>
<keyword evidence="4" id="KW-1185">Reference proteome</keyword>